<dbReference type="RefSeq" id="WP_258569109.1">
    <property type="nucleotide sequence ID" value="NZ_JAKUDN010000001.1"/>
</dbReference>
<reference evidence="1 2" key="1">
    <citation type="journal article" date="2022" name="Nat. Microbiol.">
        <title>The microbiome of a bacterivorous marine choanoflagellate contains a resource-demanding obligate bacterial associate.</title>
        <authorList>
            <person name="Needham D.M."/>
            <person name="Poirier C."/>
            <person name="Bachy C."/>
            <person name="George E.E."/>
            <person name="Wilken S."/>
            <person name="Yung C.C.M."/>
            <person name="Limardo A.J."/>
            <person name="Morando M."/>
            <person name="Sudek L."/>
            <person name="Malmstrom R.R."/>
            <person name="Keeling P.J."/>
            <person name="Santoro A.E."/>
            <person name="Worden A.Z."/>
        </authorList>
    </citation>
    <scope>NUCLEOTIDE SEQUENCE [LARGE SCALE GENOMIC DNA]</scope>
    <source>
        <strain evidence="1 2">Comchoano-2</strain>
    </source>
</reference>
<evidence type="ECO:0000313" key="1">
    <source>
        <dbReference type="EMBL" id="MCP8352004.1"/>
    </source>
</evidence>
<dbReference type="EMBL" id="JAKUDN010000001">
    <property type="protein sequence ID" value="MCP8352004.1"/>
    <property type="molecule type" value="Genomic_DNA"/>
</dbReference>
<dbReference type="Proteomes" id="UP001320768">
    <property type="component" value="Unassembled WGS sequence"/>
</dbReference>
<accession>A0ABT1L4A6</accession>
<name>A0ABT1L4A6_9GAMM</name>
<comment type="caution">
    <text evidence="1">The sequence shown here is derived from an EMBL/GenBank/DDBJ whole genome shotgun (WGS) entry which is preliminary data.</text>
</comment>
<organism evidence="1 2">
    <name type="scientific">Candidatus Synchoanobacter obligatus</name>
    <dbReference type="NCBI Taxonomy" id="2919597"/>
    <lineage>
        <taxon>Bacteria</taxon>
        <taxon>Pseudomonadati</taxon>
        <taxon>Pseudomonadota</taxon>
        <taxon>Gammaproteobacteria</taxon>
        <taxon>Candidatus Comchoanobacterales</taxon>
        <taxon>Candidatus Comchoanobacteraceae</taxon>
        <taxon>Candidatus Synchoanobacter</taxon>
    </lineage>
</organism>
<sequence length="53" mass="5912">MMRRSIKRPQRYADEGPEAKRVEQHFTAISLNAGGTEASLEFCGGYLVNAILQ</sequence>
<gene>
    <name evidence="1" type="ORF">MKS91_01690</name>
</gene>
<proteinExistence type="predicted"/>
<evidence type="ECO:0000313" key="2">
    <source>
        <dbReference type="Proteomes" id="UP001320768"/>
    </source>
</evidence>
<protein>
    <submittedName>
        <fullName evidence="1">Uncharacterized protein</fullName>
    </submittedName>
</protein>
<keyword evidence="2" id="KW-1185">Reference proteome</keyword>